<evidence type="ECO:0000313" key="1">
    <source>
        <dbReference type="EMBL" id="KAG5649049.1"/>
    </source>
</evidence>
<dbReference type="AlphaFoldDB" id="A0A9P7KGV8"/>
<keyword evidence="2" id="KW-1185">Reference proteome</keyword>
<dbReference type="Proteomes" id="UP000717328">
    <property type="component" value="Unassembled WGS sequence"/>
</dbReference>
<organism evidence="1 2">
    <name type="scientific">Sphagnurus paluster</name>
    <dbReference type="NCBI Taxonomy" id="117069"/>
    <lineage>
        <taxon>Eukaryota</taxon>
        <taxon>Fungi</taxon>
        <taxon>Dikarya</taxon>
        <taxon>Basidiomycota</taxon>
        <taxon>Agaricomycotina</taxon>
        <taxon>Agaricomycetes</taxon>
        <taxon>Agaricomycetidae</taxon>
        <taxon>Agaricales</taxon>
        <taxon>Tricholomatineae</taxon>
        <taxon>Lyophyllaceae</taxon>
        <taxon>Sphagnurus</taxon>
    </lineage>
</organism>
<name>A0A9P7KGV8_9AGAR</name>
<protein>
    <submittedName>
        <fullName evidence="1">Uncharacterized protein</fullName>
    </submittedName>
</protein>
<reference evidence="1" key="2">
    <citation type="submission" date="2021-10" db="EMBL/GenBank/DDBJ databases">
        <title>Phylogenomics reveals ancestral predisposition of the termite-cultivated fungus Termitomyces towards a domesticated lifestyle.</title>
        <authorList>
            <person name="Auxier B."/>
            <person name="Grum-Grzhimaylo A."/>
            <person name="Cardenas M.E."/>
            <person name="Lodge J.D."/>
            <person name="Laessoe T."/>
            <person name="Pedersen O."/>
            <person name="Smith M.E."/>
            <person name="Kuyper T.W."/>
            <person name="Franco-Molano E.A."/>
            <person name="Baroni T.J."/>
            <person name="Aanen D.K."/>
        </authorList>
    </citation>
    <scope>NUCLEOTIDE SEQUENCE</scope>
    <source>
        <strain evidence="1">D49</strain>
    </source>
</reference>
<evidence type="ECO:0000313" key="2">
    <source>
        <dbReference type="Proteomes" id="UP000717328"/>
    </source>
</evidence>
<sequence>LLPRGDAQVSVPPLRRHRQLSLSVRQVGVQHGGASAASVQVGGMGKGGVQYHRV</sequence>
<accession>A0A9P7KGV8</accession>
<feature type="non-terminal residue" evidence="1">
    <location>
        <position position="1"/>
    </location>
</feature>
<reference evidence="1" key="1">
    <citation type="submission" date="2021-02" db="EMBL/GenBank/DDBJ databases">
        <authorList>
            <person name="Nieuwenhuis M."/>
            <person name="Van De Peppel L.J.J."/>
        </authorList>
    </citation>
    <scope>NUCLEOTIDE SEQUENCE</scope>
    <source>
        <strain evidence="1">D49</strain>
    </source>
</reference>
<feature type="non-terminal residue" evidence="1">
    <location>
        <position position="54"/>
    </location>
</feature>
<gene>
    <name evidence="1" type="ORF">H0H81_006743</name>
</gene>
<dbReference type="EMBL" id="JABCKI010001757">
    <property type="protein sequence ID" value="KAG5649049.1"/>
    <property type="molecule type" value="Genomic_DNA"/>
</dbReference>
<proteinExistence type="predicted"/>
<comment type="caution">
    <text evidence="1">The sequence shown here is derived from an EMBL/GenBank/DDBJ whole genome shotgun (WGS) entry which is preliminary data.</text>
</comment>